<dbReference type="SUPFAM" id="SSF53383">
    <property type="entry name" value="PLP-dependent transferases"/>
    <property type="match status" value="1"/>
</dbReference>
<evidence type="ECO:0000313" key="11">
    <source>
        <dbReference type="EMBL" id="KAF5318793.1"/>
    </source>
</evidence>
<dbReference type="Proteomes" id="UP000567179">
    <property type="component" value="Unassembled WGS sequence"/>
</dbReference>
<evidence type="ECO:0000256" key="2">
    <source>
        <dbReference type="ARBA" id="ARBA00005011"/>
    </source>
</evidence>
<evidence type="ECO:0000256" key="7">
    <source>
        <dbReference type="ARBA" id="ARBA00022898"/>
    </source>
</evidence>
<dbReference type="GO" id="GO:0030170">
    <property type="term" value="F:pyridoxal phosphate binding"/>
    <property type="evidence" value="ECO:0007669"/>
    <property type="project" value="InterPro"/>
</dbReference>
<comment type="cofactor">
    <cofactor evidence="1 9">
        <name>pyridoxal 5'-phosphate</name>
        <dbReference type="ChEBI" id="CHEBI:597326"/>
    </cofactor>
</comment>
<evidence type="ECO:0000256" key="4">
    <source>
        <dbReference type="ARBA" id="ARBA00012748"/>
    </source>
</evidence>
<keyword evidence="12" id="KW-1185">Reference proteome</keyword>
<protein>
    <recommendedName>
        <fullName evidence="4">histidinol-phosphate transaminase</fullName>
        <ecNumber evidence="4">2.6.1.9</ecNumber>
    </recommendedName>
</protein>
<sequence>MAAQNRVCPAHFDLNAVIRPNILALQPYRCARDDYNEGILLDANENAYGCSIVDPTDLTDDLKSTITLDLHRYPDPSHPTIKGRIASLRGLATDSSPTSGADHVFLGVGSDEIIDLLMRVCVKPGGSEKILITPPTYGMYAVCAQVNDIGVVKVPLELGGEKGEGGEHGRFSAKIDEIKKTVAADPLIKLIFLCSPGNPTGTLIPLSSIRALLDVPEFKGILVIDEAYIDFVDDVNGSSAASFVKEYSNIVVMQTLSKSFGLAAIRLGIALAQPPLIQILSNTKAPYNISTPTAHLALSALSPSSVALMQRKVKELVDSRKQLLQSLKGLSSLGVGASIGGNDANFVVIPLLDKSGKPDTERAFKAYKALAETHGVVVYKPPHFALLSFTQTTTIITLPTQRCLTWGHRDLLCLALESVATTLASPRRLTVIIASPSLKPSPAPPCLRKGAKHGGHNAPLCFALESNVAATLVSPPGLSVVVVSRSRPTPIPIPALRRPFSRLGLAEPA</sequence>
<comment type="similarity">
    <text evidence="3 9">Belongs to the class-II pyridoxal-phosphate-dependent aminotransferase family.</text>
</comment>
<dbReference type="Gene3D" id="3.90.1150.10">
    <property type="entry name" value="Aspartate Aminotransferase, domain 1"/>
    <property type="match status" value="1"/>
</dbReference>
<evidence type="ECO:0000313" key="12">
    <source>
        <dbReference type="Proteomes" id="UP000567179"/>
    </source>
</evidence>
<dbReference type="InterPro" id="IPR015421">
    <property type="entry name" value="PyrdxlP-dep_Trfase_major"/>
</dbReference>
<keyword evidence="7 9" id="KW-0663">Pyridoxal phosphate</keyword>
<dbReference type="Pfam" id="PF00155">
    <property type="entry name" value="Aminotran_1_2"/>
    <property type="match status" value="1"/>
</dbReference>
<reference evidence="11 12" key="1">
    <citation type="journal article" date="2020" name="ISME J.">
        <title>Uncovering the hidden diversity of litter-decomposition mechanisms in mushroom-forming fungi.</title>
        <authorList>
            <person name="Floudas D."/>
            <person name="Bentzer J."/>
            <person name="Ahren D."/>
            <person name="Johansson T."/>
            <person name="Persson P."/>
            <person name="Tunlid A."/>
        </authorList>
    </citation>
    <scope>NUCLEOTIDE SEQUENCE [LARGE SCALE GENOMIC DNA]</scope>
    <source>
        <strain evidence="11 12">CBS 101986</strain>
    </source>
</reference>
<feature type="domain" description="Aminotransferase class I/classII large" evidence="10">
    <location>
        <begin position="38"/>
        <end position="383"/>
    </location>
</feature>
<dbReference type="InterPro" id="IPR004839">
    <property type="entry name" value="Aminotransferase_I/II_large"/>
</dbReference>
<gene>
    <name evidence="11" type="ORF">D9619_010782</name>
</gene>
<dbReference type="InterPro" id="IPR015424">
    <property type="entry name" value="PyrdxlP-dep_Trfase"/>
</dbReference>
<evidence type="ECO:0000256" key="6">
    <source>
        <dbReference type="ARBA" id="ARBA00022679"/>
    </source>
</evidence>
<dbReference type="EC" id="2.6.1.9" evidence="4"/>
<dbReference type="PROSITE" id="PS00599">
    <property type="entry name" value="AA_TRANSFER_CLASS_2"/>
    <property type="match status" value="1"/>
</dbReference>
<comment type="caution">
    <text evidence="11">The sequence shown here is derived from an EMBL/GenBank/DDBJ whole genome shotgun (WGS) entry which is preliminary data.</text>
</comment>
<dbReference type="Gene3D" id="3.40.640.10">
    <property type="entry name" value="Type I PLP-dependent aspartate aminotransferase-like (Major domain)"/>
    <property type="match status" value="1"/>
</dbReference>
<dbReference type="InterPro" id="IPR015422">
    <property type="entry name" value="PyrdxlP-dep_Trfase_small"/>
</dbReference>
<evidence type="ECO:0000256" key="8">
    <source>
        <dbReference type="ARBA" id="ARBA00047481"/>
    </source>
</evidence>
<proteinExistence type="inferred from homology"/>
<evidence type="ECO:0000259" key="10">
    <source>
        <dbReference type="Pfam" id="PF00155"/>
    </source>
</evidence>
<dbReference type="AlphaFoldDB" id="A0A8H5F0I4"/>
<dbReference type="OrthoDB" id="2015537at2759"/>
<evidence type="ECO:0000256" key="5">
    <source>
        <dbReference type="ARBA" id="ARBA00022576"/>
    </source>
</evidence>
<keyword evidence="5" id="KW-0032">Aminotransferase</keyword>
<dbReference type="InterPro" id="IPR001917">
    <property type="entry name" value="Aminotrans_II_pyridoxalP_BS"/>
</dbReference>
<organism evidence="11 12">
    <name type="scientific">Psilocybe cf. subviscida</name>
    <dbReference type="NCBI Taxonomy" id="2480587"/>
    <lineage>
        <taxon>Eukaryota</taxon>
        <taxon>Fungi</taxon>
        <taxon>Dikarya</taxon>
        <taxon>Basidiomycota</taxon>
        <taxon>Agaricomycotina</taxon>
        <taxon>Agaricomycetes</taxon>
        <taxon>Agaricomycetidae</taxon>
        <taxon>Agaricales</taxon>
        <taxon>Agaricineae</taxon>
        <taxon>Strophariaceae</taxon>
        <taxon>Psilocybe</taxon>
    </lineage>
</organism>
<dbReference type="GO" id="GO:0004400">
    <property type="term" value="F:histidinol-phosphate transaminase activity"/>
    <property type="evidence" value="ECO:0007669"/>
    <property type="project" value="UniProtKB-EC"/>
</dbReference>
<accession>A0A8H5F0I4</accession>
<evidence type="ECO:0000256" key="1">
    <source>
        <dbReference type="ARBA" id="ARBA00001933"/>
    </source>
</evidence>
<dbReference type="PANTHER" id="PTHR42885">
    <property type="entry name" value="HISTIDINOL-PHOSPHATE AMINOTRANSFERASE-RELATED"/>
    <property type="match status" value="1"/>
</dbReference>
<name>A0A8H5F0I4_9AGAR</name>
<evidence type="ECO:0000256" key="9">
    <source>
        <dbReference type="RuleBase" id="RU003693"/>
    </source>
</evidence>
<comment type="catalytic activity">
    <reaction evidence="8">
        <text>L-histidinol phosphate + 2-oxoglutarate = 3-(imidazol-4-yl)-2-oxopropyl phosphate + L-glutamate</text>
        <dbReference type="Rhea" id="RHEA:23744"/>
        <dbReference type="ChEBI" id="CHEBI:16810"/>
        <dbReference type="ChEBI" id="CHEBI:29985"/>
        <dbReference type="ChEBI" id="CHEBI:57766"/>
        <dbReference type="ChEBI" id="CHEBI:57980"/>
        <dbReference type="EC" id="2.6.1.9"/>
    </reaction>
</comment>
<dbReference type="PANTHER" id="PTHR42885:SF2">
    <property type="entry name" value="HISTIDINOL-PHOSPHATE AMINOTRANSFERASE"/>
    <property type="match status" value="1"/>
</dbReference>
<dbReference type="EMBL" id="JAACJJ010000030">
    <property type="protein sequence ID" value="KAF5318793.1"/>
    <property type="molecule type" value="Genomic_DNA"/>
</dbReference>
<keyword evidence="6" id="KW-0808">Transferase</keyword>
<dbReference type="CDD" id="cd00609">
    <property type="entry name" value="AAT_like"/>
    <property type="match status" value="1"/>
</dbReference>
<comment type="pathway">
    <text evidence="2">Amino-acid biosynthesis; L-histidine biosynthesis; L-histidine from 5-phospho-alpha-D-ribose 1-diphosphate: step 7/9.</text>
</comment>
<evidence type="ECO:0000256" key="3">
    <source>
        <dbReference type="ARBA" id="ARBA00008392"/>
    </source>
</evidence>